<evidence type="ECO:0000313" key="2">
    <source>
        <dbReference type="EMBL" id="RFC55404.1"/>
    </source>
</evidence>
<comment type="caution">
    <text evidence="2">The sequence shown here is derived from an EMBL/GenBank/DDBJ whole genome shotgun (WGS) entry which is preliminary data.</text>
</comment>
<dbReference type="Pfam" id="PF20420">
    <property type="entry name" value="DUF6702"/>
    <property type="match status" value="1"/>
</dbReference>
<feature type="chain" id="PRO_5017602464" description="Peptidase E" evidence="1">
    <location>
        <begin position="21"/>
        <end position="166"/>
    </location>
</feature>
<name>A0A3E1F0R5_9FLAO</name>
<keyword evidence="3" id="KW-1185">Reference proteome</keyword>
<dbReference type="EMBL" id="QURB01000001">
    <property type="protein sequence ID" value="RFC55404.1"/>
    <property type="molecule type" value="Genomic_DNA"/>
</dbReference>
<dbReference type="Proteomes" id="UP000257127">
    <property type="component" value="Unassembled WGS sequence"/>
</dbReference>
<evidence type="ECO:0000256" key="1">
    <source>
        <dbReference type="SAM" id="SignalP"/>
    </source>
</evidence>
<gene>
    <name evidence="2" type="ORF">DXU93_00265</name>
</gene>
<dbReference type="InterPro" id="IPR046525">
    <property type="entry name" value="DUF6702"/>
</dbReference>
<reference evidence="2 3" key="1">
    <citation type="submission" date="2018-08" db="EMBL/GenBank/DDBJ databases">
        <title>The draft genome squence of Brumimicrobium sp. N62.</title>
        <authorList>
            <person name="Du Z.-J."/>
            <person name="Luo H.-R."/>
        </authorList>
    </citation>
    <scope>NUCLEOTIDE SEQUENCE [LARGE SCALE GENOMIC DNA]</scope>
    <source>
        <strain evidence="2 3">N62</strain>
    </source>
</reference>
<dbReference type="AlphaFoldDB" id="A0A3E1F0R5"/>
<dbReference type="OrthoDB" id="5735516at2"/>
<feature type="signal peptide" evidence="1">
    <location>
        <begin position="1"/>
        <end position="20"/>
    </location>
</feature>
<dbReference type="RefSeq" id="WP_116879244.1">
    <property type="nucleotide sequence ID" value="NZ_QURB01000001.1"/>
</dbReference>
<keyword evidence="1" id="KW-0732">Signal</keyword>
<evidence type="ECO:0000313" key="3">
    <source>
        <dbReference type="Proteomes" id="UP000257127"/>
    </source>
</evidence>
<accession>A0A3E1F0R5</accession>
<proteinExistence type="predicted"/>
<evidence type="ECO:0008006" key="4">
    <source>
        <dbReference type="Google" id="ProtNLM"/>
    </source>
</evidence>
<protein>
    <recommendedName>
        <fullName evidence="4">Peptidase E</fullName>
    </recommendedName>
</protein>
<sequence length="166" mass="19606">MKLKLFFLSFIFLLAFQSQAHEFYFSFAEMQYNDSAKKFEISLEVTGHDFEAYLKDKEINIPKLEDCKDNPIYLNIIQNEIKEGFKILVEDREITLNIVGMDINDNDQVVFFLTSSKIEKPENIDIQYNLLMDFFPLQQNKLTLFTPEGKKFVTFINTRFNRTVAL</sequence>
<organism evidence="2 3">
    <name type="scientific">Brumimicrobium aurantiacum</name>
    <dbReference type="NCBI Taxonomy" id="1737063"/>
    <lineage>
        <taxon>Bacteria</taxon>
        <taxon>Pseudomonadati</taxon>
        <taxon>Bacteroidota</taxon>
        <taxon>Flavobacteriia</taxon>
        <taxon>Flavobacteriales</taxon>
        <taxon>Crocinitomicaceae</taxon>
        <taxon>Brumimicrobium</taxon>
    </lineage>
</organism>